<comment type="similarity">
    <text evidence="2">Belongs to the ACC deaminase/D-cysteine desulfhydrase family.</text>
</comment>
<dbReference type="Proteomes" id="UP000237608">
    <property type="component" value="Unassembled WGS sequence"/>
</dbReference>
<dbReference type="EMBL" id="MSCL01000001">
    <property type="protein sequence ID" value="PQJ76182.1"/>
    <property type="molecule type" value="Genomic_DNA"/>
</dbReference>
<dbReference type="PIRSF" id="PIRSF006278">
    <property type="entry name" value="ACCD_DCysDesulf"/>
    <property type="match status" value="1"/>
</dbReference>
<dbReference type="SUPFAM" id="SSF53686">
    <property type="entry name" value="Tryptophan synthase beta subunit-like PLP-dependent enzymes"/>
    <property type="match status" value="1"/>
</dbReference>
<accession>A0A2S7WFZ9</accession>
<feature type="modified residue" description="N6-(pyridoxal phosphate)lysine" evidence="5">
    <location>
        <position position="36"/>
    </location>
</feature>
<evidence type="ECO:0000256" key="1">
    <source>
        <dbReference type="ARBA" id="ARBA00001933"/>
    </source>
</evidence>
<feature type="domain" description="Tryptophan synthase beta chain-like PALP" evidence="6">
    <location>
        <begin position="12"/>
        <end position="283"/>
    </location>
</feature>
<dbReference type="OrthoDB" id="9801249at2"/>
<gene>
    <name evidence="7" type="ORF">BTO13_07775</name>
</gene>
<evidence type="ECO:0000313" key="8">
    <source>
        <dbReference type="Proteomes" id="UP000237608"/>
    </source>
</evidence>
<keyword evidence="3 5" id="KW-0663">Pyridoxal phosphate</keyword>
<comment type="cofactor">
    <cofactor evidence="1">
        <name>pyridoxal 5'-phosphate</name>
        <dbReference type="ChEBI" id="CHEBI:597326"/>
    </cofactor>
</comment>
<dbReference type="PANTHER" id="PTHR43780">
    <property type="entry name" value="1-AMINOCYCLOPROPANE-1-CARBOXYLATE DEAMINASE-RELATED"/>
    <property type="match status" value="1"/>
</dbReference>
<evidence type="ECO:0000313" key="7">
    <source>
        <dbReference type="EMBL" id="PQJ76182.1"/>
    </source>
</evidence>
<dbReference type="Gene3D" id="3.40.50.1100">
    <property type="match status" value="2"/>
</dbReference>
<dbReference type="InterPro" id="IPR036052">
    <property type="entry name" value="TrpB-like_PALP_sf"/>
</dbReference>
<keyword evidence="8" id="KW-1185">Reference proteome</keyword>
<name>A0A2S7WFZ9_9FLAO</name>
<organism evidence="7 8">
    <name type="scientific">Polaribacter gangjinensis</name>
    <dbReference type="NCBI Taxonomy" id="574710"/>
    <lineage>
        <taxon>Bacteria</taxon>
        <taxon>Pseudomonadati</taxon>
        <taxon>Bacteroidota</taxon>
        <taxon>Flavobacteriia</taxon>
        <taxon>Flavobacteriales</taxon>
        <taxon>Flavobacteriaceae</taxon>
    </lineage>
</organism>
<protein>
    <submittedName>
        <fullName evidence="7">1-aminocyclopropane-1-carboxylate deaminase</fullName>
    </submittedName>
</protein>
<sequence length="304" mass="34433">MSTRNQSIFLPILAEKQVELFIKREDEIHPFVSGNKFRKLKYNLQEAKNQSYKTLVTFGGAFSNHIVATAVAGKIMGFKTIGIIRGDELAMNFQQTILENPTLHEAHKNGMTFEFVSREIYRNKTSTIFLEELKQKLGDFYLIPEGGTNELAIRGCEEILVAEDSIFDYICCAVGTGGTISGFINASENHQKVIGFPALKEDFLSSEIEKYAKKSNWELQTNFHFGGYAKYNQTLIRFINDFKKETNVLLDPIYTAKMIFGLLEIIKNDGFQKESKILAIHTGGLQGIQGVNQKLQKNNEEIIH</sequence>
<dbReference type="GO" id="GO:0019148">
    <property type="term" value="F:D-cysteine desulfhydrase activity"/>
    <property type="evidence" value="ECO:0007669"/>
    <property type="project" value="TreeGrafter"/>
</dbReference>
<dbReference type="PANTHER" id="PTHR43780:SF2">
    <property type="entry name" value="1-AMINOCYCLOPROPANE-1-CARBOXYLATE DEAMINASE-RELATED"/>
    <property type="match status" value="1"/>
</dbReference>
<feature type="active site" description="Nucleophile" evidence="4">
    <location>
        <position position="63"/>
    </location>
</feature>
<dbReference type="InterPro" id="IPR001926">
    <property type="entry name" value="TrpB-like_PALP"/>
</dbReference>
<dbReference type="InterPro" id="IPR027278">
    <property type="entry name" value="ACCD_DCysDesulf"/>
</dbReference>
<evidence type="ECO:0000259" key="6">
    <source>
        <dbReference type="Pfam" id="PF00291"/>
    </source>
</evidence>
<evidence type="ECO:0000256" key="5">
    <source>
        <dbReference type="PIRSR" id="PIRSR006278-2"/>
    </source>
</evidence>
<dbReference type="AlphaFoldDB" id="A0A2S7WFZ9"/>
<reference evidence="7 8" key="1">
    <citation type="submission" date="2016-12" db="EMBL/GenBank/DDBJ databases">
        <title>Trade-off between light-utilization and light-protection in marine flavobacteria.</title>
        <authorList>
            <person name="Kumagai Y."/>
            <person name="Yoshizawa S."/>
            <person name="Kogure K."/>
            <person name="Iwasaki W."/>
        </authorList>
    </citation>
    <scope>NUCLEOTIDE SEQUENCE [LARGE SCALE GENOMIC DNA]</scope>
    <source>
        <strain evidence="7 8">KCTC 22729</strain>
    </source>
</reference>
<evidence type="ECO:0000256" key="4">
    <source>
        <dbReference type="PIRSR" id="PIRSR006278-1"/>
    </source>
</evidence>
<proteinExistence type="inferred from homology"/>
<comment type="caution">
    <text evidence="7">The sequence shown here is derived from an EMBL/GenBank/DDBJ whole genome shotgun (WGS) entry which is preliminary data.</text>
</comment>
<dbReference type="Pfam" id="PF00291">
    <property type="entry name" value="PALP"/>
    <property type="match status" value="1"/>
</dbReference>
<evidence type="ECO:0000256" key="3">
    <source>
        <dbReference type="ARBA" id="ARBA00022898"/>
    </source>
</evidence>
<evidence type="ECO:0000256" key="2">
    <source>
        <dbReference type="ARBA" id="ARBA00008639"/>
    </source>
</evidence>